<evidence type="ECO:0000256" key="4">
    <source>
        <dbReference type="ARBA" id="ARBA00009503"/>
    </source>
</evidence>
<keyword evidence="9 13" id="KW-0460">Magnesium</keyword>
<evidence type="ECO:0000259" key="14">
    <source>
        <dbReference type="PROSITE" id="PS50972"/>
    </source>
</evidence>
<feature type="domain" description="Pterin-binding" evidence="14">
    <location>
        <begin position="9"/>
        <end position="255"/>
    </location>
</feature>
<comment type="catalytic activity">
    <reaction evidence="1">
        <text>(7,8-dihydropterin-6-yl)methyl diphosphate + 4-aminobenzoate = 7,8-dihydropteroate + diphosphate</text>
        <dbReference type="Rhea" id="RHEA:19949"/>
        <dbReference type="ChEBI" id="CHEBI:17836"/>
        <dbReference type="ChEBI" id="CHEBI:17839"/>
        <dbReference type="ChEBI" id="CHEBI:33019"/>
        <dbReference type="ChEBI" id="CHEBI:72950"/>
        <dbReference type="EC" id="2.5.1.15"/>
    </reaction>
</comment>
<comment type="function">
    <text evidence="12 13">Catalyzes the condensation of para-aminobenzoate (pABA) with 6-hydroxymethyl-7,8-dihydropterin diphosphate (DHPt-PP) to form 7,8-dihydropteroate (H2Pte), the immediate precursor of folate derivatives.</text>
</comment>
<keyword evidence="7 13" id="KW-0808">Transferase</keyword>
<dbReference type="EC" id="2.5.1.15" evidence="5 13"/>
<dbReference type="PROSITE" id="PS00793">
    <property type="entry name" value="DHPS_2"/>
    <property type="match status" value="1"/>
</dbReference>
<proteinExistence type="inferred from homology"/>
<dbReference type="UniPathway" id="UPA00077">
    <property type="reaction ID" value="UER00156"/>
</dbReference>
<evidence type="ECO:0000256" key="10">
    <source>
        <dbReference type="ARBA" id="ARBA00022909"/>
    </source>
</evidence>
<dbReference type="PROSITE" id="PS00792">
    <property type="entry name" value="DHPS_1"/>
    <property type="match status" value="1"/>
</dbReference>
<dbReference type="Gene3D" id="3.20.20.20">
    <property type="entry name" value="Dihydropteroate synthase-like"/>
    <property type="match status" value="1"/>
</dbReference>
<accession>A0A1C7ELU5</accession>
<dbReference type="FunFam" id="3.20.20.20:FF:000006">
    <property type="entry name" value="Dihydropteroate synthase"/>
    <property type="match status" value="1"/>
</dbReference>
<dbReference type="KEGG" id="pdg:BCM40_15770"/>
<evidence type="ECO:0000256" key="8">
    <source>
        <dbReference type="ARBA" id="ARBA00022723"/>
    </source>
</evidence>
<evidence type="ECO:0000256" key="7">
    <source>
        <dbReference type="ARBA" id="ARBA00022679"/>
    </source>
</evidence>
<evidence type="ECO:0000256" key="9">
    <source>
        <dbReference type="ARBA" id="ARBA00022842"/>
    </source>
</evidence>
<dbReference type="SUPFAM" id="SSF51717">
    <property type="entry name" value="Dihydropteroate synthetase-like"/>
    <property type="match status" value="1"/>
</dbReference>
<evidence type="ECO:0000256" key="11">
    <source>
        <dbReference type="ARBA" id="ARBA00030193"/>
    </source>
</evidence>
<dbReference type="GO" id="GO:0046654">
    <property type="term" value="P:tetrahydrofolate biosynthetic process"/>
    <property type="evidence" value="ECO:0007669"/>
    <property type="project" value="UniProtKB-UniPathway"/>
</dbReference>
<comment type="pathway">
    <text evidence="3 13">Cofactor biosynthesis; tetrahydrofolate biosynthesis; 7,8-dihydrofolate from 2-amino-4-hydroxy-6-hydroxymethyl-7,8-dihydropteridine diphosphate and 4-aminobenzoate: step 1/2.</text>
</comment>
<protein>
    <recommendedName>
        <fullName evidence="6 13">Dihydropteroate synthase</fullName>
        <shortName evidence="13">DHPS</shortName>
        <ecNumber evidence="5 13">2.5.1.15</ecNumber>
    </recommendedName>
    <alternativeName>
        <fullName evidence="11 13">Dihydropteroate pyrophosphorylase</fullName>
    </alternativeName>
</protein>
<dbReference type="AlphaFoldDB" id="A0A1C7ELU5"/>
<dbReference type="InterPro" id="IPR000489">
    <property type="entry name" value="Pterin-binding_dom"/>
</dbReference>
<dbReference type="InterPro" id="IPR045031">
    <property type="entry name" value="DHP_synth-like"/>
</dbReference>
<dbReference type="Pfam" id="PF00809">
    <property type="entry name" value="Pterin_bind"/>
    <property type="match status" value="1"/>
</dbReference>
<dbReference type="GO" id="GO:0046872">
    <property type="term" value="F:metal ion binding"/>
    <property type="evidence" value="ECO:0007669"/>
    <property type="project" value="UniProtKB-KW"/>
</dbReference>
<name>A0A1C7ELU5_9BACL</name>
<gene>
    <name evidence="15" type="ORF">BCM40_15770</name>
</gene>
<evidence type="ECO:0000256" key="6">
    <source>
        <dbReference type="ARBA" id="ARBA00016919"/>
    </source>
</evidence>
<dbReference type="PANTHER" id="PTHR20941">
    <property type="entry name" value="FOLATE SYNTHESIS PROTEINS"/>
    <property type="match status" value="1"/>
</dbReference>
<keyword evidence="16" id="KW-1185">Reference proteome</keyword>
<evidence type="ECO:0000256" key="12">
    <source>
        <dbReference type="ARBA" id="ARBA00053449"/>
    </source>
</evidence>
<dbReference type="NCBIfam" id="TIGR01496">
    <property type="entry name" value="DHPS"/>
    <property type="match status" value="1"/>
</dbReference>
<evidence type="ECO:0000313" key="16">
    <source>
        <dbReference type="Proteomes" id="UP000092495"/>
    </source>
</evidence>
<dbReference type="RefSeq" id="WP_065527593.1">
    <property type="nucleotide sequence ID" value="NZ_CP016543.2"/>
</dbReference>
<dbReference type="EMBL" id="CP016543">
    <property type="protein sequence ID" value="ANU24705.1"/>
    <property type="molecule type" value="Genomic_DNA"/>
</dbReference>
<evidence type="ECO:0000256" key="1">
    <source>
        <dbReference type="ARBA" id="ARBA00000012"/>
    </source>
</evidence>
<dbReference type="PROSITE" id="PS50972">
    <property type="entry name" value="PTERIN_BINDING"/>
    <property type="match status" value="1"/>
</dbReference>
<comment type="cofactor">
    <cofactor evidence="2 13">
        <name>Mg(2+)</name>
        <dbReference type="ChEBI" id="CHEBI:18420"/>
    </cofactor>
</comment>
<keyword evidence="10 13" id="KW-0289">Folate biosynthesis</keyword>
<comment type="similarity">
    <text evidence="4 13">Belongs to the DHPS family.</text>
</comment>
<dbReference type="InterPro" id="IPR011005">
    <property type="entry name" value="Dihydropteroate_synth-like_sf"/>
</dbReference>
<dbReference type="CDD" id="cd00739">
    <property type="entry name" value="DHPS"/>
    <property type="match status" value="1"/>
</dbReference>
<dbReference type="InterPro" id="IPR006390">
    <property type="entry name" value="DHP_synth_dom"/>
</dbReference>
<sequence length="270" mass="29648">MEINVKDKTLVMGILNVTPDSFSDGGKYSGVQQALTHAKQMIADGVDIIDVGGESTRPGHVQISDEEEIGRIIPVIQELRQKFDVIISVDTYKSRVAEAAIAAGAHIINDIWGAKYDPEIVKVAAKWNVPIVLMHNRNDTAYSNFHENLVEDLKESIEIALSAGVPKENIWLDPGVGFVKSVEQNLQAIQSIGRIAELGYPVLLGTSRKSFIGKILNTTVEERLEGSLATVCYGINQGCSIVRVHDVKETVRTVRMMDALTGKCSYKEEK</sequence>
<dbReference type="STRING" id="414778.BCM40_15770"/>
<evidence type="ECO:0000256" key="5">
    <source>
        <dbReference type="ARBA" id="ARBA00012458"/>
    </source>
</evidence>
<dbReference type="OrthoDB" id="9811744at2"/>
<reference evidence="15" key="1">
    <citation type="submission" date="2016-10" db="EMBL/GenBank/DDBJ databases">
        <authorList>
            <person name="See-Too W.S."/>
        </authorList>
    </citation>
    <scope>NUCLEOTIDE SEQUENCE</scope>
    <source>
        <strain evidence="15">DSM 22276</strain>
    </source>
</reference>
<evidence type="ECO:0000256" key="3">
    <source>
        <dbReference type="ARBA" id="ARBA00004763"/>
    </source>
</evidence>
<evidence type="ECO:0000256" key="2">
    <source>
        <dbReference type="ARBA" id="ARBA00001946"/>
    </source>
</evidence>
<organism evidence="15 16">
    <name type="scientific">Planococcus donghaensis</name>
    <dbReference type="NCBI Taxonomy" id="414778"/>
    <lineage>
        <taxon>Bacteria</taxon>
        <taxon>Bacillati</taxon>
        <taxon>Bacillota</taxon>
        <taxon>Bacilli</taxon>
        <taxon>Bacillales</taxon>
        <taxon>Caryophanaceae</taxon>
        <taxon>Planococcus</taxon>
    </lineage>
</organism>
<dbReference type="GO" id="GO:0046656">
    <property type="term" value="P:folic acid biosynthetic process"/>
    <property type="evidence" value="ECO:0007669"/>
    <property type="project" value="UniProtKB-KW"/>
</dbReference>
<keyword evidence="8 13" id="KW-0479">Metal-binding</keyword>
<dbReference type="GO" id="GO:0004156">
    <property type="term" value="F:dihydropteroate synthase activity"/>
    <property type="evidence" value="ECO:0007669"/>
    <property type="project" value="UniProtKB-EC"/>
</dbReference>
<dbReference type="PANTHER" id="PTHR20941:SF1">
    <property type="entry name" value="FOLIC ACID SYNTHESIS PROTEIN FOL1"/>
    <property type="match status" value="1"/>
</dbReference>
<dbReference type="GO" id="GO:0005829">
    <property type="term" value="C:cytosol"/>
    <property type="evidence" value="ECO:0007669"/>
    <property type="project" value="TreeGrafter"/>
</dbReference>
<dbReference type="Proteomes" id="UP000092495">
    <property type="component" value="Chromosome"/>
</dbReference>
<evidence type="ECO:0000256" key="13">
    <source>
        <dbReference type="RuleBase" id="RU361205"/>
    </source>
</evidence>
<evidence type="ECO:0000313" key="15">
    <source>
        <dbReference type="EMBL" id="ANU24705.1"/>
    </source>
</evidence>